<dbReference type="InterPro" id="IPR023271">
    <property type="entry name" value="Aquaporin-like"/>
</dbReference>
<organism evidence="8 9">
    <name type="scientific">Anas zonorhyncha</name>
    <name type="common">Eastern spot-billed duck</name>
    <dbReference type="NCBI Taxonomy" id="75864"/>
    <lineage>
        <taxon>Eukaryota</taxon>
        <taxon>Metazoa</taxon>
        <taxon>Chordata</taxon>
        <taxon>Craniata</taxon>
        <taxon>Vertebrata</taxon>
        <taxon>Euteleostomi</taxon>
        <taxon>Archelosauria</taxon>
        <taxon>Archosauria</taxon>
        <taxon>Dinosauria</taxon>
        <taxon>Saurischia</taxon>
        <taxon>Theropoda</taxon>
        <taxon>Coelurosauria</taxon>
        <taxon>Aves</taxon>
        <taxon>Neognathae</taxon>
        <taxon>Galloanserae</taxon>
        <taxon>Anseriformes</taxon>
        <taxon>Anatidae</taxon>
        <taxon>Anatinae</taxon>
        <taxon>Anas</taxon>
    </lineage>
</organism>
<evidence type="ECO:0000256" key="5">
    <source>
        <dbReference type="ARBA" id="ARBA00022989"/>
    </source>
</evidence>
<dbReference type="GO" id="GO:0005886">
    <property type="term" value="C:plasma membrane"/>
    <property type="evidence" value="ECO:0007669"/>
    <property type="project" value="TreeGrafter"/>
</dbReference>
<evidence type="ECO:0000256" key="2">
    <source>
        <dbReference type="ARBA" id="ARBA00006175"/>
    </source>
</evidence>
<reference evidence="8" key="1">
    <citation type="submission" date="2025-08" db="UniProtKB">
        <authorList>
            <consortium name="Ensembl"/>
        </authorList>
    </citation>
    <scope>IDENTIFICATION</scope>
</reference>
<feature type="region of interest" description="Disordered" evidence="7">
    <location>
        <begin position="463"/>
        <end position="540"/>
    </location>
</feature>
<keyword evidence="3" id="KW-0813">Transport</keyword>
<dbReference type="PANTHER" id="PTHR19139">
    <property type="entry name" value="AQUAPORIN TRANSPORTER"/>
    <property type="match status" value="1"/>
</dbReference>
<dbReference type="PRINTS" id="PR00783">
    <property type="entry name" value="MINTRINSICP"/>
</dbReference>
<keyword evidence="6" id="KW-0472">Membrane</keyword>
<protein>
    <submittedName>
        <fullName evidence="8">Uncharacterized protein</fullName>
    </submittedName>
</protein>
<dbReference type="InterPro" id="IPR022357">
    <property type="entry name" value="MIP_CS"/>
</dbReference>
<dbReference type="PROSITE" id="PS00221">
    <property type="entry name" value="MIP"/>
    <property type="match status" value="1"/>
</dbReference>
<dbReference type="Ensembl" id="ENSAZOT00000021528.1">
    <property type="protein sequence ID" value="ENSAZOP00000020039.1"/>
    <property type="gene ID" value="ENSAZOG00000013000.1"/>
</dbReference>
<sequence length="629" mass="64437">MATSPQCPLSPRRPITMVPCHQGALLPWWPTTNIPHHHGTPWLCHPITLSPCHPVTLSPCHHVTLSPCHPITMSPHHPQELRSARFWRAVLAEALATLIFVGVVLGASATPSPLAPALAGGLVAAALPHTLGAPQANPALTLALLCTRKLSALRGAAGLLAQCTGAVLASVAARSALPDDASLVTRVSVPPPVPVHVPVPVPVPAGAEAGPWPQVSAAGTAGQAWGWETFATFQLALAAFATAERAAGPAGLALGSAVAAGALAAGPFSGGSMNPARSLGPAIVTGIWDDHWVSRWHPRVLCPVPPPFLKTLLWGWVPLAAAWNSPTTSSPQDKELFSHPPLHPQIWSPWSPPTKDRSPPSPTLVQGPLVSPSQTWDPPWALTLRASPSSQPPSLVCPPCPITPASPGTLRAPPDPHIPLAAPEHVPLTRPPPGVLAGAGAGRGAGCLLLRVRLRPRCLAGEAGHLPRLPGRGTGGGHQPDPLLALHCPPQGSPSSPAGPGRSLSPRSTGTRFPSRKRGTGGGSSLYTPPQKPPSPWGLKAAWGQSWVQSGAVGLGGSGRSRGAGGGAPFISSPPQLCPTVGAGGCSRPVPGAERSKVFCRSLCSPGRFLRAPMAGPGPNPPARGLSAR</sequence>
<evidence type="ECO:0000313" key="8">
    <source>
        <dbReference type="Ensembl" id="ENSAZOP00000020039.1"/>
    </source>
</evidence>
<dbReference type="GO" id="GO:0015250">
    <property type="term" value="F:water channel activity"/>
    <property type="evidence" value="ECO:0007669"/>
    <property type="project" value="TreeGrafter"/>
</dbReference>
<evidence type="ECO:0000256" key="7">
    <source>
        <dbReference type="SAM" id="MobiDB-lite"/>
    </source>
</evidence>
<dbReference type="SUPFAM" id="SSF81338">
    <property type="entry name" value="Aquaporin-like"/>
    <property type="match status" value="1"/>
</dbReference>
<keyword evidence="9" id="KW-1185">Reference proteome</keyword>
<dbReference type="PANTHER" id="PTHR19139:SF177">
    <property type="entry name" value="AQUAPORIN 14"/>
    <property type="match status" value="1"/>
</dbReference>
<dbReference type="InterPro" id="IPR000425">
    <property type="entry name" value="MIP"/>
</dbReference>
<dbReference type="AlphaFoldDB" id="A0A8B9V8S4"/>
<dbReference type="Proteomes" id="UP000694549">
    <property type="component" value="Unplaced"/>
</dbReference>
<keyword evidence="4" id="KW-0812">Transmembrane</keyword>
<reference evidence="8" key="2">
    <citation type="submission" date="2025-09" db="UniProtKB">
        <authorList>
            <consortium name="Ensembl"/>
        </authorList>
    </citation>
    <scope>IDENTIFICATION</scope>
</reference>
<comment type="subcellular location">
    <subcellularLocation>
        <location evidence="1">Membrane</location>
        <topology evidence="1">Multi-pass membrane protein</topology>
    </subcellularLocation>
</comment>
<comment type="similarity">
    <text evidence="2">Belongs to the MIP/aquaporin (TC 1.A.8) family.</text>
</comment>
<dbReference type="Pfam" id="PF00230">
    <property type="entry name" value="MIP"/>
    <property type="match status" value="1"/>
</dbReference>
<name>A0A8B9V8S4_9AVES</name>
<feature type="compositionally biased region" description="Low complexity" evidence="7">
    <location>
        <begin position="489"/>
        <end position="508"/>
    </location>
</feature>
<dbReference type="InterPro" id="IPR034294">
    <property type="entry name" value="Aquaporin_transptr"/>
</dbReference>
<evidence type="ECO:0000256" key="1">
    <source>
        <dbReference type="ARBA" id="ARBA00004141"/>
    </source>
</evidence>
<dbReference type="Gene3D" id="1.20.1080.10">
    <property type="entry name" value="Glycerol uptake facilitator protein"/>
    <property type="match status" value="1"/>
</dbReference>
<evidence type="ECO:0000313" key="9">
    <source>
        <dbReference type="Proteomes" id="UP000694549"/>
    </source>
</evidence>
<proteinExistence type="inferred from homology"/>
<keyword evidence="5" id="KW-1133">Transmembrane helix</keyword>
<feature type="region of interest" description="Disordered" evidence="7">
    <location>
        <begin position="347"/>
        <end position="372"/>
    </location>
</feature>
<evidence type="ECO:0000256" key="4">
    <source>
        <dbReference type="ARBA" id="ARBA00022692"/>
    </source>
</evidence>
<evidence type="ECO:0000256" key="3">
    <source>
        <dbReference type="ARBA" id="ARBA00022448"/>
    </source>
</evidence>
<accession>A0A8B9V8S4</accession>
<evidence type="ECO:0000256" key="6">
    <source>
        <dbReference type="ARBA" id="ARBA00023136"/>
    </source>
</evidence>